<sequence>MSKKILVASFATALTSFAAEVREKITAVKTAAGSLAFDILAGGATDSGTEVKIAEAKTEVNTLEYALGTIEGLLATFGVDGAIPLVISGELEDISITKPKNVPTLTISTFRDLHLIEGKNAFVQTKEGEFYVLIQSVSSVEGNDEVSTEYTYVTKILATLTAGYVEATKATTTGRTSARKPATSNKPASKKPASKKPAAKDADKKTEPARSRRPRPNTAKKEDAPKNSEAATQGTSES</sequence>
<keyword evidence="3" id="KW-1185">Reference proteome</keyword>
<gene>
    <name evidence="2" type="ORF">MAR10_084</name>
</gene>
<dbReference type="RefSeq" id="YP_007111932.1">
    <property type="nucleotide sequence ID" value="NC_019713.1"/>
</dbReference>
<dbReference type="KEGG" id="vg:14181817"/>
<dbReference type="Proteomes" id="UP000009398">
    <property type="component" value="Segment"/>
</dbReference>
<dbReference type="EMBL" id="JX556418">
    <property type="protein sequence ID" value="AFV81318.1"/>
    <property type="molecule type" value="Genomic_DNA"/>
</dbReference>
<reference evidence="2 3" key="1">
    <citation type="journal article" date="2012" name="J. Virol.">
        <title>Genome Sequence of Temperate Vibrio parahaemolyticus Bacteriophage vB_VpaS_MAR10.</title>
        <authorList>
            <person name="Alanis Villa A."/>
            <person name="Kropinski A.M."/>
            <person name="Abbasifar R."/>
            <person name="Abbasifar A."/>
            <person name="Griffiths M.W."/>
        </authorList>
    </citation>
    <scope>NUCLEOTIDE SEQUENCE [LARGE SCALE GENOMIC DNA]</scope>
</reference>
<feature type="compositionally biased region" description="Polar residues" evidence="1">
    <location>
        <begin position="229"/>
        <end position="238"/>
    </location>
</feature>
<evidence type="ECO:0000256" key="1">
    <source>
        <dbReference type="SAM" id="MobiDB-lite"/>
    </source>
</evidence>
<evidence type="ECO:0000313" key="3">
    <source>
        <dbReference type="Proteomes" id="UP000009398"/>
    </source>
</evidence>
<proteinExistence type="predicted"/>
<protein>
    <submittedName>
        <fullName evidence="2">Uncharacterized protein</fullName>
    </submittedName>
</protein>
<feature type="compositionally biased region" description="Basic and acidic residues" evidence="1">
    <location>
        <begin position="198"/>
        <end position="210"/>
    </location>
</feature>
<name>K7R9H4_9CAUD</name>
<feature type="region of interest" description="Disordered" evidence="1">
    <location>
        <begin position="171"/>
        <end position="238"/>
    </location>
</feature>
<dbReference type="GeneID" id="14181817"/>
<organism evidence="2 3">
    <name type="scientific">Vibrio phage vB_VpaS_MAR10</name>
    <dbReference type="NCBI Taxonomy" id="1229755"/>
    <lineage>
        <taxon>Viruses</taxon>
        <taxon>Duplodnaviria</taxon>
        <taxon>Heunggongvirae</taxon>
        <taxon>Uroviricota</taxon>
        <taxon>Caudoviricetes</taxon>
        <taxon>Mardecavirus</taxon>
        <taxon>Mardecavirus MAR10</taxon>
    </lineage>
</organism>
<evidence type="ECO:0000313" key="2">
    <source>
        <dbReference type="EMBL" id="AFV81318.1"/>
    </source>
</evidence>
<accession>K7R9H4</accession>
<dbReference type="OrthoDB" id="33448at10239"/>